<dbReference type="InterPro" id="IPR016024">
    <property type="entry name" value="ARM-type_fold"/>
</dbReference>
<gene>
    <name evidence="1" type="ORF">MNOR_LOCUS8350</name>
</gene>
<accession>A0AAV2Q7Z4</accession>
<keyword evidence="2" id="KW-1185">Reference proteome</keyword>
<dbReference type="InterPro" id="IPR011989">
    <property type="entry name" value="ARM-like"/>
</dbReference>
<comment type="caution">
    <text evidence="1">The sequence shown here is derived from an EMBL/GenBank/DDBJ whole genome shotgun (WGS) entry which is preliminary data.</text>
</comment>
<dbReference type="AlphaFoldDB" id="A0AAV2Q7Z4"/>
<organism evidence="1 2">
    <name type="scientific">Meganyctiphanes norvegica</name>
    <name type="common">Northern krill</name>
    <name type="synonym">Thysanopoda norvegica</name>
    <dbReference type="NCBI Taxonomy" id="48144"/>
    <lineage>
        <taxon>Eukaryota</taxon>
        <taxon>Metazoa</taxon>
        <taxon>Ecdysozoa</taxon>
        <taxon>Arthropoda</taxon>
        <taxon>Crustacea</taxon>
        <taxon>Multicrustacea</taxon>
        <taxon>Malacostraca</taxon>
        <taxon>Eumalacostraca</taxon>
        <taxon>Eucarida</taxon>
        <taxon>Euphausiacea</taxon>
        <taxon>Euphausiidae</taxon>
        <taxon>Meganyctiphanes</taxon>
    </lineage>
</organism>
<feature type="non-terminal residue" evidence="1">
    <location>
        <position position="215"/>
    </location>
</feature>
<dbReference type="InterPro" id="IPR052623">
    <property type="entry name" value="DAAF5"/>
</dbReference>
<dbReference type="PANTHER" id="PTHR16216:SF2">
    <property type="entry name" value="DYNEIN AXONEMAL ASSEMBLY FACTOR 5"/>
    <property type="match status" value="1"/>
</dbReference>
<protein>
    <submittedName>
        <fullName evidence="1">Uncharacterized protein</fullName>
    </submittedName>
</protein>
<proteinExistence type="predicted"/>
<reference evidence="1 2" key="1">
    <citation type="submission" date="2024-05" db="EMBL/GenBank/DDBJ databases">
        <authorList>
            <person name="Wallberg A."/>
        </authorList>
    </citation>
    <scope>NUCLEOTIDE SEQUENCE [LARGE SCALE GENOMIC DNA]</scope>
</reference>
<dbReference type="SUPFAM" id="SSF48371">
    <property type="entry name" value="ARM repeat"/>
    <property type="match status" value="1"/>
</dbReference>
<dbReference type="EMBL" id="CAXKWB010003867">
    <property type="protein sequence ID" value="CAL4070787.1"/>
    <property type="molecule type" value="Genomic_DNA"/>
</dbReference>
<sequence>GPSLGEHMELIFKTLSYCLSQDKDPFVSLCVFTKLQLLLMESSQPLDSQGDLPTWLPRIITDQVLGYLSWHAGRTASALRTGAVSCLVAACHAKVISQQMTEGVGSCLKIVPSLLEDDSLDTRRLSCDAVYLITTNYPELITSDIIHTLAHKLVGRFDDVNSGVRLRAAEVLPVLFDHRPADYDPQLQSARLKDLYDSAVIFIDDPDMKLQEAVV</sequence>
<evidence type="ECO:0000313" key="1">
    <source>
        <dbReference type="EMBL" id="CAL4070787.1"/>
    </source>
</evidence>
<dbReference type="PANTHER" id="PTHR16216">
    <property type="entry name" value="DYNEIN ASSEMBLY FACTOR 5, AXONEMAL"/>
    <property type="match status" value="1"/>
</dbReference>
<name>A0AAV2Q7Z4_MEGNR</name>
<feature type="non-terminal residue" evidence="1">
    <location>
        <position position="1"/>
    </location>
</feature>
<dbReference type="Gene3D" id="1.25.10.10">
    <property type="entry name" value="Leucine-rich Repeat Variant"/>
    <property type="match status" value="1"/>
</dbReference>
<evidence type="ECO:0000313" key="2">
    <source>
        <dbReference type="Proteomes" id="UP001497623"/>
    </source>
</evidence>
<dbReference type="Proteomes" id="UP001497623">
    <property type="component" value="Unassembled WGS sequence"/>
</dbReference>